<keyword evidence="3" id="KW-0804">Transcription</keyword>
<dbReference type="SUPFAM" id="SSF46689">
    <property type="entry name" value="Homeodomain-like"/>
    <property type="match status" value="1"/>
</dbReference>
<reference evidence="5" key="1">
    <citation type="submission" date="2016-10" db="EMBL/GenBank/DDBJ databases">
        <title>Sequence of Gallionella enrichment culture.</title>
        <authorList>
            <person name="Poehlein A."/>
            <person name="Muehling M."/>
            <person name="Daniel R."/>
        </authorList>
    </citation>
    <scope>NUCLEOTIDE SEQUENCE</scope>
</reference>
<gene>
    <name evidence="5" type="primary">feaR_1</name>
    <name evidence="5" type="ORF">GALL_87330</name>
</gene>
<evidence type="ECO:0000259" key="4">
    <source>
        <dbReference type="PROSITE" id="PS01124"/>
    </source>
</evidence>
<feature type="domain" description="HTH araC/xylS-type" evidence="4">
    <location>
        <begin position="220"/>
        <end position="320"/>
    </location>
</feature>
<keyword evidence="1" id="KW-0805">Transcription regulation</keyword>
<protein>
    <submittedName>
        <fullName evidence="5">Transcriptional activator FeaR</fullName>
    </submittedName>
</protein>
<dbReference type="GO" id="GO:0043565">
    <property type="term" value="F:sequence-specific DNA binding"/>
    <property type="evidence" value="ECO:0007669"/>
    <property type="project" value="InterPro"/>
</dbReference>
<dbReference type="PANTHER" id="PTHR46796:SF6">
    <property type="entry name" value="ARAC SUBFAMILY"/>
    <property type="match status" value="1"/>
</dbReference>
<dbReference type="InterPro" id="IPR050204">
    <property type="entry name" value="AraC_XylS_family_regulators"/>
</dbReference>
<organism evidence="5">
    <name type="scientific">mine drainage metagenome</name>
    <dbReference type="NCBI Taxonomy" id="410659"/>
    <lineage>
        <taxon>unclassified sequences</taxon>
        <taxon>metagenomes</taxon>
        <taxon>ecological metagenomes</taxon>
    </lineage>
</organism>
<dbReference type="Gene3D" id="1.10.10.60">
    <property type="entry name" value="Homeodomain-like"/>
    <property type="match status" value="1"/>
</dbReference>
<dbReference type="PANTHER" id="PTHR46796">
    <property type="entry name" value="HTH-TYPE TRANSCRIPTIONAL ACTIVATOR RHAS-RELATED"/>
    <property type="match status" value="1"/>
</dbReference>
<evidence type="ECO:0000313" key="5">
    <source>
        <dbReference type="EMBL" id="OIR09126.1"/>
    </source>
</evidence>
<dbReference type="EMBL" id="MLJW01000028">
    <property type="protein sequence ID" value="OIR09126.1"/>
    <property type="molecule type" value="Genomic_DNA"/>
</dbReference>
<dbReference type="GO" id="GO:0003700">
    <property type="term" value="F:DNA-binding transcription factor activity"/>
    <property type="evidence" value="ECO:0007669"/>
    <property type="project" value="InterPro"/>
</dbReference>
<proteinExistence type="predicted"/>
<dbReference type="InterPro" id="IPR020449">
    <property type="entry name" value="Tscrpt_reg_AraC-type_HTH"/>
</dbReference>
<dbReference type="PROSITE" id="PS01124">
    <property type="entry name" value="HTH_ARAC_FAMILY_2"/>
    <property type="match status" value="1"/>
</dbReference>
<dbReference type="InterPro" id="IPR009057">
    <property type="entry name" value="Homeodomain-like_sf"/>
</dbReference>
<dbReference type="PROSITE" id="PS00041">
    <property type="entry name" value="HTH_ARAC_FAMILY_1"/>
    <property type="match status" value="1"/>
</dbReference>
<dbReference type="AlphaFoldDB" id="A0A1J5TAF7"/>
<keyword evidence="2" id="KW-0238">DNA-binding</keyword>
<evidence type="ECO:0000256" key="2">
    <source>
        <dbReference type="ARBA" id="ARBA00023125"/>
    </source>
</evidence>
<dbReference type="Pfam" id="PF14525">
    <property type="entry name" value="AraC_binding_2"/>
    <property type="match status" value="1"/>
</dbReference>
<dbReference type="InterPro" id="IPR018062">
    <property type="entry name" value="HTH_AraC-typ_CS"/>
</dbReference>
<dbReference type="PRINTS" id="PR00032">
    <property type="entry name" value="HTHARAC"/>
</dbReference>
<comment type="caution">
    <text evidence="5">The sequence shown here is derived from an EMBL/GenBank/DDBJ whole genome shotgun (WGS) entry which is preliminary data.</text>
</comment>
<accession>A0A1J5TAF7</accession>
<sequence length="348" mass="39281">MTDSPSLPTGVPRSRFDTRILPGNQALELWHDTISVLFESRPYHSVEEGFFVTLDAALVGDVGIGWMQSSAQEFSRSRHKLARDGMDGYLLQFYMKGQCASRIEETLPTVGRGDLYLLDMAQPVATRTNEHEHLSLVVPRRLLAPRLLAPDNRHQTVIHGQRPLVSLLRESLTSFYTHLHSMSVSEAESALFPLLDLAAATINNKVNEDNAHVAELALFTAIRRYVDDNLMDAALNIDCVLGAFGISRRTLYRLFEPSGGFASYLTEQRLRRAKSALHSPQWARASIAAIAEAHGFSQPENFTRAFRRIFGLTPREWRHLRGSDQPSDQADQTRSETDWARWIDRIGR</sequence>
<evidence type="ECO:0000256" key="1">
    <source>
        <dbReference type="ARBA" id="ARBA00023015"/>
    </source>
</evidence>
<dbReference type="SMART" id="SM00342">
    <property type="entry name" value="HTH_ARAC"/>
    <property type="match status" value="1"/>
</dbReference>
<dbReference type="Pfam" id="PF12833">
    <property type="entry name" value="HTH_18"/>
    <property type="match status" value="1"/>
</dbReference>
<evidence type="ECO:0000256" key="3">
    <source>
        <dbReference type="ARBA" id="ARBA00023163"/>
    </source>
</evidence>
<name>A0A1J5TAF7_9ZZZZ</name>
<dbReference type="InterPro" id="IPR035418">
    <property type="entry name" value="AraC-bd_2"/>
</dbReference>
<dbReference type="InterPro" id="IPR018060">
    <property type="entry name" value="HTH_AraC"/>
</dbReference>